<keyword evidence="5" id="KW-0732">Signal</keyword>
<keyword evidence="3" id="KW-0560">Oxidoreductase</keyword>
<reference evidence="7" key="1">
    <citation type="submission" date="2020-12" db="EMBL/GenBank/DDBJ databases">
        <title>Methylobrevis albus sp. nov., isolated from fresh water lack sediment.</title>
        <authorList>
            <person name="Zou Q."/>
        </authorList>
    </citation>
    <scope>NUCLEOTIDE SEQUENCE</scope>
    <source>
        <strain evidence="7">L22</strain>
    </source>
</reference>
<keyword evidence="2 7" id="KW-0223">Dioxygenase</keyword>
<feature type="domain" description="Intradiol ring-cleavage dioxygenases" evidence="6">
    <location>
        <begin position="50"/>
        <end position="183"/>
    </location>
</feature>
<evidence type="ECO:0000259" key="6">
    <source>
        <dbReference type="Pfam" id="PF00775"/>
    </source>
</evidence>
<gene>
    <name evidence="7" type="ORF">I5731_02270</name>
</gene>
<dbReference type="PROSITE" id="PS51318">
    <property type="entry name" value="TAT"/>
    <property type="match status" value="1"/>
</dbReference>
<dbReference type="RefSeq" id="WP_197309739.1">
    <property type="nucleotide sequence ID" value="NZ_JADZLT010000040.1"/>
</dbReference>
<dbReference type="EMBL" id="JADZLT010000040">
    <property type="protein sequence ID" value="MBH0236635.1"/>
    <property type="molecule type" value="Genomic_DNA"/>
</dbReference>
<comment type="caution">
    <text evidence="7">The sequence shown here is derived from an EMBL/GenBank/DDBJ whole genome shotgun (WGS) entry which is preliminary data.</text>
</comment>
<evidence type="ECO:0000256" key="1">
    <source>
        <dbReference type="ARBA" id="ARBA00007825"/>
    </source>
</evidence>
<dbReference type="Proteomes" id="UP000631694">
    <property type="component" value="Unassembled WGS sequence"/>
</dbReference>
<dbReference type="Pfam" id="PF00775">
    <property type="entry name" value="Dioxygenase_C"/>
    <property type="match status" value="1"/>
</dbReference>
<feature type="signal peptide" evidence="5">
    <location>
        <begin position="1"/>
        <end position="26"/>
    </location>
</feature>
<name>A0A931MXC3_9HYPH</name>
<evidence type="ECO:0000256" key="2">
    <source>
        <dbReference type="ARBA" id="ARBA00022964"/>
    </source>
</evidence>
<proteinExistence type="inferred from homology"/>
<dbReference type="AlphaFoldDB" id="A0A931MXC3"/>
<sequence>MTPSRRRVLAAFLAAPGLPFAGRALAAPPPLLAATPACADDDDPTPAQTEGPYFTPDSPPKRDFAADAPGGERMTIAGFVLDRDCRPVAEALIELWHADPAGEYDNTGYRLRGHQFSDAEGRWWFDTVVPGLYPGRTRHFHVKVQRRGGRVLTTQLYFPGEPDNAADGIYDAALLMQVDSSPDGRFGRYDFVLG</sequence>
<keyword evidence="8" id="KW-1185">Reference proteome</keyword>
<evidence type="ECO:0000256" key="4">
    <source>
        <dbReference type="SAM" id="MobiDB-lite"/>
    </source>
</evidence>
<dbReference type="GO" id="GO:0008199">
    <property type="term" value="F:ferric iron binding"/>
    <property type="evidence" value="ECO:0007669"/>
    <property type="project" value="InterPro"/>
</dbReference>
<comment type="similarity">
    <text evidence="1">Belongs to the intradiol ring-cleavage dioxygenase family.</text>
</comment>
<dbReference type="SUPFAM" id="SSF49482">
    <property type="entry name" value="Aromatic compound dioxygenase"/>
    <property type="match status" value="1"/>
</dbReference>
<feature type="region of interest" description="Disordered" evidence="4">
    <location>
        <begin position="35"/>
        <end position="68"/>
    </location>
</feature>
<organism evidence="7 8">
    <name type="scientific">Methylobrevis albus</name>
    <dbReference type="NCBI Taxonomy" id="2793297"/>
    <lineage>
        <taxon>Bacteria</taxon>
        <taxon>Pseudomonadati</taxon>
        <taxon>Pseudomonadota</taxon>
        <taxon>Alphaproteobacteria</taxon>
        <taxon>Hyphomicrobiales</taxon>
        <taxon>Pleomorphomonadaceae</taxon>
        <taxon>Methylobrevis</taxon>
    </lineage>
</organism>
<dbReference type="InterPro" id="IPR050770">
    <property type="entry name" value="Intradiol_RC_Dioxygenase"/>
</dbReference>
<accession>A0A931MXC3</accession>
<dbReference type="CDD" id="cd00421">
    <property type="entry name" value="intradiol_dioxygenase"/>
    <property type="match status" value="1"/>
</dbReference>
<dbReference type="GO" id="GO:0016702">
    <property type="term" value="F:oxidoreductase activity, acting on single donors with incorporation of molecular oxygen, incorporation of two atoms of oxygen"/>
    <property type="evidence" value="ECO:0007669"/>
    <property type="project" value="InterPro"/>
</dbReference>
<evidence type="ECO:0000313" key="8">
    <source>
        <dbReference type="Proteomes" id="UP000631694"/>
    </source>
</evidence>
<dbReference type="InterPro" id="IPR006311">
    <property type="entry name" value="TAT_signal"/>
</dbReference>
<evidence type="ECO:0000256" key="3">
    <source>
        <dbReference type="ARBA" id="ARBA00023002"/>
    </source>
</evidence>
<dbReference type="Gene3D" id="2.60.130.10">
    <property type="entry name" value="Aromatic compound dioxygenase"/>
    <property type="match status" value="1"/>
</dbReference>
<feature type="chain" id="PRO_5037002389" evidence="5">
    <location>
        <begin position="27"/>
        <end position="194"/>
    </location>
</feature>
<protein>
    <submittedName>
        <fullName evidence="7">Intradiol ring-cleavage dioxygenase</fullName>
    </submittedName>
</protein>
<dbReference type="InterPro" id="IPR015889">
    <property type="entry name" value="Intradiol_dOase_core"/>
</dbReference>
<dbReference type="PANTHER" id="PTHR33711:SF11">
    <property type="entry name" value="DIOXYGENASE"/>
    <property type="match status" value="1"/>
</dbReference>
<evidence type="ECO:0000313" key="7">
    <source>
        <dbReference type="EMBL" id="MBH0236635.1"/>
    </source>
</evidence>
<dbReference type="PANTHER" id="PTHR33711">
    <property type="entry name" value="DIOXYGENASE, PUTATIVE (AFU_ORTHOLOGUE AFUA_2G02910)-RELATED"/>
    <property type="match status" value="1"/>
</dbReference>
<dbReference type="InterPro" id="IPR000627">
    <property type="entry name" value="Intradiol_dOase_C"/>
</dbReference>
<evidence type="ECO:0000256" key="5">
    <source>
        <dbReference type="SAM" id="SignalP"/>
    </source>
</evidence>